<proteinExistence type="predicted"/>
<dbReference type="Proteomes" id="UP001500575">
    <property type="component" value="Unassembled WGS sequence"/>
</dbReference>
<evidence type="ECO:0000313" key="3">
    <source>
        <dbReference type="Proteomes" id="UP001500575"/>
    </source>
</evidence>
<comment type="caution">
    <text evidence="2">The sequence shown here is derived from an EMBL/GenBank/DDBJ whole genome shotgun (WGS) entry which is preliminary data.</text>
</comment>
<reference evidence="2 3" key="1">
    <citation type="journal article" date="2019" name="Int. J. Syst. Evol. Microbiol.">
        <title>The Global Catalogue of Microorganisms (GCM) 10K type strain sequencing project: providing services to taxonomists for standard genome sequencing and annotation.</title>
        <authorList>
            <consortium name="The Broad Institute Genomics Platform"/>
            <consortium name="The Broad Institute Genome Sequencing Center for Infectious Disease"/>
            <person name="Wu L."/>
            <person name="Ma J."/>
        </authorList>
    </citation>
    <scope>NUCLEOTIDE SEQUENCE [LARGE SCALE GENOMIC DNA]</scope>
    <source>
        <strain evidence="2 3">JCM 16021</strain>
    </source>
</reference>
<feature type="region of interest" description="Disordered" evidence="1">
    <location>
        <begin position="119"/>
        <end position="152"/>
    </location>
</feature>
<evidence type="ECO:0000313" key="2">
    <source>
        <dbReference type="EMBL" id="GAA2115003.1"/>
    </source>
</evidence>
<keyword evidence="3" id="KW-1185">Reference proteome</keyword>
<accession>A0ABN2XMM0</accession>
<protein>
    <recommendedName>
        <fullName evidence="4">Acyl-CoA thioesterase</fullName>
    </recommendedName>
</protein>
<dbReference type="Pfam" id="PF13279">
    <property type="entry name" value="4HBT_2"/>
    <property type="match status" value="2"/>
</dbReference>
<organism evidence="2 3">
    <name type="scientific">Nocardioides bigeumensis</name>
    <dbReference type="NCBI Taxonomy" id="433657"/>
    <lineage>
        <taxon>Bacteria</taxon>
        <taxon>Bacillati</taxon>
        <taxon>Actinomycetota</taxon>
        <taxon>Actinomycetes</taxon>
        <taxon>Propionibacteriales</taxon>
        <taxon>Nocardioidaceae</taxon>
        <taxon>Nocardioides</taxon>
    </lineage>
</organism>
<evidence type="ECO:0008006" key="4">
    <source>
        <dbReference type="Google" id="ProtNLM"/>
    </source>
</evidence>
<sequence length="284" mass="32040">MRWADLDLLGHVNNVVYVDYLQEARVDMLRVHARDRRADDLADGVVVVRHEVEYVRPLEFRFAPVRIETWVTQIRAASFTVAYEVVDETPEGRVVHLRATTVLTPYVFGTARPRRLTPEERATLEPFLGEAPTLRGAPDGSRPEPPPPSAEHFPVRVRWSDVDAYGHVNNVKYFEYLQEARIPLLATFGRELPGAGVSERSVVARTDVQYRQPILFNTDPYDCLSWVSRVGDRSLELSSEIRDGDAVLAQARVVLVWFDPAAGRSAALPEPVRQAALTRLSRAC</sequence>
<dbReference type="EMBL" id="BAAAQQ010000002">
    <property type="protein sequence ID" value="GAA2115003.1"/>
    <property type="molecule type" value="Genomic_DNA"/>
</dbReference>
<dbReference type="PANTHER" id="PTHR31793:SF24">
    <property type="entry name" value="LONG-CHAIN ACYL-COA THIOESTERASE FADM"/>
    <property type="match status" value="1"/>
</dbReference>
<gene>
    <name evidence="2" type="ORF">GCM10009843_03850</name>
</gene>
<evidence type="ECO:0000256" key="1">
    <source>
        <dbReference type="SAM" id="MobiDB-lite"/>
    </source>
</evidence>
<dbReference type="InterPro" id="IPR029069">
    <property type="entry name" value="HotDog_dom_sf"/>
</dbReference>
<dbReference type="InterPro" id="IPR050563">
    <property type="entry name" value="4-hydroxybenzoyl-CoA_TE"/>
</dbReference>
<dbReference type="Gene3D" id="3.10.129.10">
    <property type="entry name" value="Hotdog Thioesterase"/>
    <property type="match status" value="2"/>
</dbReference>
<dbReference type="SUPFAM" id="SSF54637">
    <property type="entry name" value="Thioesterase/thiol ester dehydrase-isomerase"/>
    <property type="match status" value="2"/>
</dbReference>
<dbReference type="CDD" id="cd00586">
    <property type="entry name" value="4HBT"/>
    <property type="match status" value="2"/>
</dbReference>
<name>A0ABN2XMM0_9ACTN</name>
<dbReference type="PANTHER" id="PTHR31793">
    <property type="entry name" value="4-HYDROXYBENZOYL-COA THIOESTERASE FAMILY MEMBER"/>
    <property type="match status" value="1"/>
</dbReference>